<dbReference type="RefSeq" id="WP_119452795.1">
    <property type="nucleotide sequence ID" value="NZ_QWGA01000003.1"/>
</dbReference>
<keyword evidence="2" id="KW-1185">Reference proteome</keyword>
<dbReference type="InterPro" id="IPR034660">
    <property type="entry name" value="DinB/YfiT-like"/>
</dbReference>
<dbReference type="InterPro" id="IPR018531">
    <property type="entry name" value="DUF1993"/>
</dbReference>
<comment type="caution">
    <text evidence="1">The sequence shown here is derived from an EMBL/GenBank/DDBJ whole genome shotgun (WGS) entry which is preliminary data.</text>
</comment>
<dbReference type="AlphaFoldDB" id="A0A399RJ55"/>
<gene>
    <name evidence="1" type="ORF">D1222_03280</name>
</gene>
<name>A0A399RJ55_9PROT</name>
<evidence type="ECO:0000313" key="2">
    <source>
        <dbReference type="Proteomes" id="UP000265845"/>
    </source>
</evidence>
<dbReference type="PANTHER" id="PTHR36922">
    <property type="entry name" value="BLL2446 PROTEIN"/>
    <property type="match status" value="1"/>
</dbReference>
<dbReference type="OrthoDB" id="338237at2"/>
<accession>A0A399RJ55</accession>
<sequence>MSLSLYEAIVVPMQQILGSVQGVLEKGAQHYEARGLSPDELLGETIHSDMAPLPFQLHSVMHHSLGALESVRRGEAGPPNKLETLDYAGFQAKLAETAQTLAAMKADQVNEWTGKDVVFKLGEMSLPFTAEGFLFSFSKPNLYFHATTAYDILRMKAVPIGKRDYLGQMQLKG</sequence>
<dbReference type="EMBL" id="QWGA01000003">
    <property type="protein sequence ID" value="RIJ31298.1"/>
    <property type="molecule type" value="Genomic_DNA"/>
</dbReference>
<organism evidence="1 2">
    <name type="scientific">Henriciella algicola</name>
    <dbReference type="NCBI Taxonomy" id="1608422"/>
    <lineage>
        <taxon>Bacteria</taxon>
        <taxon>Pseudomonadati</taxon>
        <taxon>Pseudomonadota</taxon>
        <taxon>Alphaproteobacteria</taxon>
        <taxon>Hyphomonadales</taxon>
        <taxon>Hyphomonadaceae</taxon>
        <taxon>Henriciella</taxon>
    </lineage>
</organism>
<reference evidence="1 2" key="1">
    <citation type="submission" date="2018-08" db="EMBL/GenBank/DDBJ databases">
        <title>Henriciella mobilis sp. nov., isolated from seawater.</title>
        <authorList>
            <person name="Cheng H."/>
            <person name="Wu Y.-H."/>
            <person name="Xu X.-W."/>
            <person name="Guo L.-L."/>
        </authorList>
    </citation>
    <scope>NUCLEOTIDE SEQUENCE [LARGE SCALE GENOMIC DNA]</scope>
    <source>
        <strain evidence="1 2">CCUG67844</strain>
    </source>
</reference>
<dbReference type="PANTHER" id="PTHR36922:SF1">
    <property type="entry name" value="DUF1993 DOMAIN-CONTAINING PROTEIN"/>
    <property type="match status" value="1"/>
</dbReference>
<dbReference type="Proteomes" id="UP000265845">
    <property type="component" value="Unassembled WGS sequence"/>
</dbReference>
<dbReference type="Gene3D" id="1.20.120.450">
    <property type="entry name" value="dinb family like domain"/>
    <property type="match status" value="1"/>
</dbReference>
<protein>
    <submittedName>
        <fullName evidence="1">DUF1993 domain-containing protein</fullName>
    </submittedName>
</protein>
<evidence type="ECO:0000313" key="1">
    <source>
        <dbReference type="EMBL" id="RIJ31298.1"/>
    </source>
</evidence>
<dbReference type="Pfam" id="PF09351">
    <property type="entry name" value="DUF1993"/>
    <property type="match status" value="1"/>
</dbReference>
<dbReference type="SUPFAM" id="SSF109854">
    <property type="entry name" value="DinB/YfiT-like putative metalloenzymes"/>
    <property type="match status" value="1"/>
</dbReference>
<proteinExistence type="predicted"/>